<dbReference type="AlphaFoldDB" id="A0A8S9KWM7"/>
<feature type="compositionally biased region" description="Acidic residues" evidence="1">
    <location>
        <begin position="55"/>
        <end position="66"/>
    </location>
</feature>
<comment type="caution">
    <text evidence="2">The sequence shown here is derived from an EMBL/GenBank/DDBJ whole genome shotgun (WGS) entry which is preliminary data.</text>
</comment>
<organism evidence="2 3">
    <name type="scientific">Brassica cretica</name>
    <name type="common">Mustard</name>
    <dbReference type="NCBI Taxonomy" id="69181"/>
    <lineage>
        <taxon>Eukaryota</taxon>
        <taxon>Viridiplantae</taxon>
        <taxon>Streptophyta</taxon>
        <taxon>Embryophyta</taxon>
        <taxon>Tracheophyta</taxon>
        <taxon>Spermatophyta</taxon>
        <taxon>Magnoliopsida</taxon>
        <taxon>eudicotyledons</taxon>
        <taxon>Gunneridae</taxon>
        <taxon>Pentapetalae</taxon>
        <taxon>rosids</taxon>
        <taxon>malvids</taxon>
        <taxon>Brassicales</taxon>
        <taxon>Brassicaceae</taxon>
        <taxon>Brassiceae</taxon>
        <taxon>Brassica</taxon>
    </lineage>
</organism>
<accession>A0A8S9KWM7</accession>
<feature type="compositionally biased region" description="Basic and acidic residues" evidence="1">
    <location>
        <begin position="1"/>
        <end position="18"/>
    </location>
</feature>
<name>A0A8S9KWM7_BRACR</name>
<dbReference type="EMBL" id="QGKW02000717">
    <property type="protein sequence ID" value="KAF2598127.1"/>
    <property type="molecule type" value="Genomic_DNA"/>
</dbReference>
<feature type="compositionally biased region" description="Low complexity" evidence="1">
    <location>
        <begin position="67"/>
        <end position="78"/>
    </location>
</feature>
<sequence length="169" mass="17370">MGQRGDRVKAQLKRETPPHVHRARIKPQDNFSPTAKQVRHGGGDEYQVADAEPGLGEDEHDVDDEAAGGAADGFAEVAEGGDGGEAGEGLELAAGADEEHHAEEGEGGDEEEGEEAEEPSGFLEGVGEAEDAGADDGDEDVGEGFGLGGEGSWAEERGVFSWDVEGVGG</sequence>
<feature type="compositionally biased region" description="Acidic residues" evidence="1">
    <location>
        <begin position="127"/>
        <end position="142"/>
    </location>
</feature>
<protein>
    <submittedName>
        <fullName evidence="2">Uncharacterized protein</fullName>
    </submittedName>
</protein>
<evidence type="ECO:0000256" key="1">
    <source>
        <dbReference type="SAM" id="MobiDB-lite"/>
    </source>
</evidence>
<feature type="compositionally biased region" description="Acidic residues" evidence="1">
    <location>
        <begin position="105"/>
        <end position="118"/>
    </location>
</feature>
<proteinExistence type="predicted"/>
<evidence type="ECO:0000313" key="3">
    <source>
        <dbReference type="Proteomes" id="UP000712281"/>
    </source>
</evidence>
<evidence type="ECO:0000313" key="2">
    <source>
        <dbReference type="EMBL" id="KAF2598127.1"/>
    </source>
</evidence>
<reference evidence="2" key="1">
    <citation type="submission" date="2019-12" db="EMBL/GenBank/DDBJ databases">
        <title>Genome sequencing and annotation of Brassica cretica.</title>
        <authorList>
            <person name="Studholme D.J."/>
            <person name="Sarris P.F."/>
        </authorList>
    </citation>
    <scope>NUCLEOTIDE SEQUENCE</scope>
    <source>
        <strain evidence="2">PFS-001/15</strain>
        <tissue evidence="2">Leaf</tissue>
    </source>
</reference>
<feature type="region of interest" description="Disordered" evidence="1">
    <location>
        <begin position="1"/>
        <end position="169"/>
    </location>
</feature>
<dbReference type="Proteomes" id="UP000712281">
    <property type="component" value="Unassembled WGS sequence"/>
</dbReference>
<gene>
    <name evidence="2" type="ORF">F2Q68_00012459</name>
</gene>